<dbReference type="Proteomes" id="UP000654401">
    <property type="component" value="Unassembled WGS sequence"/>
</dbReference>
<dbReference type="PRINTS" id="PR00081">
    <property type="entry name" value="GDHRDH"/>
</dbReference>
<keyword evidence="2" id="KW-0560">Oxidoreductase</keyword>
<dbReference type="InterPro" id="IPR002347">
    <property type="entry name" value="SDR_fam"/>
</dbReference>
<sequence>MDKNYTPKPDLLDGRTILVTGAGDGIGRAAAETFAAHGATVLLVGRTLFRLEDTYDAIVSAGDPQPYIFQIDFAQATEDDFKGLARGIGQEIGKLDGLLHNAAHLGDLSPIEHFTLKQWERVFQVNVTAEFLLTKHSLPLLRESNDASIIFTSSGVGKTGRAYWGAYAASKFANEGMSQILADELEQDEIRVNTIDPGVARTVMRAKAFPGENPNNNPKPEELMGAYLYLMGPDSNGVTGQRLDSWITDNE</sequence>
<evidence type="ECO:0000313" key="3">
    <source>
        <dbReference type="EMBL" id="MBC8518956.1"/>
    </source>
</evidence>
<dbReference type="InterPro" id="IPR036291">
    <property type="entry name" value="NAD(P)-bd_dom_sf"/>
</dbReference>
<evidence type="ECO:0000313" key="4">
    <source>
        <dbReference type="Proteomes" id="UP000654401"/>
    </source>
</evidence>
<dbReference type="NCBIfam" id="NF006509">
    <property type="entry name" value="PRK08945.1"/>
    <property type="match status" value="1"/>
</dbReference>
<gene>
    <name evidence="3" type="ORF">H8D24_00920</name>
</gene>
<dbReference type="EMBL" id="JACNFK010000014">
    <property type="protein sequence ID" value="MBC8518956.1"/>
    <property type="molecule type" value="Genomic_DNA"/>
</dbReference>
<evidence type="ECO:0000256" key="2">
    <source>
        <dbReference type="ARBA" id="ARBA00023002"/>
    </source>
</evidence>
<comment type="similarity">
    <text evidence="1">Belongs to the short-chain dehydrogenases/reductases (SDR) family.</text>
</comment>
<protein>
    <submittedName>
        <fullName evidence="3">YciK family oxidoreductase</fullName>
    </submittedName>
</protein>
<dbReference type="Pfam" id="PF00106">
    <property type="entry name" value="adh_short"/>
    <property type="match status" value="1"/>
</dbReference>
<accession>A0A8J6TPQ9</accession>
<dbReference type="GO" id="GO:0016491">
    <property type="term" value="F:oxidoreductase activity"/>
    <property type="evidence" value="ECO:0007669"/>
    <property type="project" value="UniProtKB-KW"/>
</dbReference>
<comment type="caution">
    <text evidence="3">The sequence shown here is derived from an EMBL/GenBank/DDBJ whole genome shotgun (WGS) entry which is preliminary data.</text>
</comment>
<dbReference type="AlphaFoldDB" id="A0A8J6TPQ9"/>
<dbReference type="SUPFAM" id="SSF51735">
    <property type="entry name" value="NAD(P)-binding Rossmann-fold domains"/>
    <property type="match status" value="1"/>
</dbReference>
<dbReference type="PANTHER" id="PTHR42901:SF1">
    <property type="entry name" value="ALCOHOL DEHYDROGENASE"/>
    <property type="match status" value="1"/>
</dbReference>
<reference evidence="3 4" key="1">
    <citation type="submission" date="2020-08" db="EMBL/GenBank/DDBJ databases">
        <title>Bridging the membrane lipid divide: bacteria of the FCB group superphylum have the potential to synthesize archaeal ether lipids.</title>
        <authorList>
            <person name="Villanueva L."/>
            <person name="Von Meijenfeldt F.A.B."/>
            <person name="Westbye A.B."/>
            <person name="Yadav S."/>
            <person name="Hopmans E.C."/>
            <person name="Dutilh B.E."/>
            <person name="Sinninghe Damste J.S."/>
        </authorList>
    </citation>
    <scope>NUCLEOTIDE SEQUENCE [LARGE SCALE GENOMIC DNA]</scope>
    <source>
        <strain evidence="3">NIOZ-UU100</strain>
    </source>
</reference>
<organism evidence="3 4">
    <name type="scientific">Candidatus Thiopontia autotrophica</name>
    <dbReference type="NCBI Taxonomy" id="2841688"/>
    <lineage>
        <taxon>Bacteria</taxon>
        <taxon>Pseudomonadati</taxon>
        <taxon>Pseudomonadota</taxon>
        <taxon>Gammaproteobacteria</taxon>
        <taxon>Candidatus Thiopontia</taxon>
    </lineage>
</organism>
<evidence type="ECO:0000256" key="1">
    <source>
        <dbReference type="ARBA" id="ARBA00006484"/>
    </source>
</evidence>
<dbReference type="Gene3D" id="3.40.50.720">
    <property type="entry name" value="NAD(P)-binding Rossmann-like Domain"/>
    <property type="match status" value="1"/>
</dbReference>
<name>A0A8J6TPQ9_9GAMM</name>
<proteinExistence type="inferred from homology"/>
<dbReference type="PANTHER" id="PTHR42901">
    <property type="entry name" value="ALCOHOL DEHYDROGENASE"/>
    <property type="match status" value="1"/>
</dbReference>